<dbReference type="Proteomes" id="UP000000547">
    <property type="component" value="Chromosome"/>
</dbReference>
<evidence type="ECO:0000313" key="1">
    <source>
        <dbReference type="EMBL" id="AAZ28062.1"/>
    </source>
</evidence>
<proteinExistence type="predicted"/>
<accession>Q486L0</accession>
<dbReference type="EMBL" id="CP000083">
    <property type="protein sequence ID" value="AAZ28062.1"/>
    <property type="molecule type" value="Genomic_DNA"/>
</dbReference>
<organism evidence="1 2">
    <name type="scientific">Colwellia psychrerythraea (strain 34H / ATCC BAA-681)</name>
    <name type="common">Vibrio psychroerythus</name>
    <dbReference type="NCBI Taxonomy" id="167879"/>
    <lineage>
        <taxon>Bacteria</taxon>
        <taxon>Pseudomonadati</taxon>
        <taxon>Pseudomonadota</taxon>
        <taxon>Gammaproteobacteria</taxon>
        <taxon>Alteromonadales</taxon>
        <taxon>Colwelliaceae</taxon>
        <taxon>Colwellia</taxon>
    </lineage>
</organism>
<gene>
    <name evidence="1" type="ordered locus">CPS_1262</name>
</gene>
<protein>
    <submittedName>
        <fullName evidence="1">Uncharacterized protein</fullName>
    </submittedName>
</protein>
<reference evidence="1" key="1">
    <citation type="journal article" date="2005" name="Proc. Natl. Acad. Sci. U.S.A.">
        <title>The psychrophilic lifestyle as revealed by the genome sequence of Colwellia psychrerythraea 34H through genomic and proteomic analyses.</title>
        <authorList>
            <person name="Methe B.A."/>
            <person name="Nelson K.E."/>
            <person name="Deming J.W."/>
            <person name="Momen B."/>
            <person name="Melamud E."/>
            <person name="Zhang X."/>
            <person name="Moult J."/>
            <person name="Madupu R."/>
            <person name="Nelson W.C."/>
            <person name="Dodson R.J."/>
            <person name="Brinkac L.M."/>
            <person name="Daugherty S.C."/>
            <person name="Durkin A.S."/>
            <person name="DeBoy R.T."/>
            <person name="Kolonay J.F."/>
            <person name="Sullivan S.A."/>
            <person name="Zhou L."/>
            <person name="Davidsen T.M."/>
            <person name="Wu M."/>
            <person name="Huston A.L."/>
            <person name="Lewis M."/>
            <person name="Weaver B."/>
            <person name="Weidman J.F."/>
            <person name="Khouri H."/>
            <person name="Utterback T.R."/>
            <person name="Feldblyum T.V."/>
            <person name="Fraser C.M."/>
        </authorList>
    </citation>
    <scope>NUCLEOTIDE SEQUENCE [LARGE SCALE GENOMIC DNA]</scope>
    <source>
        <strain evidence="1">34H</strain>
    </source>
</reference>
<dbReference type="HOGENOM" id="CLU_204456_0_0_6"/>
<dbReference type="STRING" id="167879.CPS_1262"/>
<evidence type="ECO:0000313" key="2">
    <source>
        <dbReference type="Proteomes" id="UP000000547"/>
    </source>
</evidence>
<name>Q486L0_COLP3</name>
<dbReference type="AlphaFoldDB" id="Q486L0"/>
<dbReference type="KEGG" id="cps:CPS_1262"/>
<sequence>MLFSMTIPKPLEDACFRTLERFMIKAALFIKGYSLKKGGNEEHGLLIRPRRAGLETLYAALLISTIE</sequence>